<comment type="subcellular location">
    <subcellularLocation>
        <location evidence="3">Cytoplasm</location>
    </subcellularLocation>
</comment>
<dbReference type="PIRSF" id="PIRSF005096">
    <property type="entry name" value="GALM"/>
    <property type="match status" value="1"/>
</dbReference>
<evidence type="ECO:0000256" key="10">
    <source>
        <dbReference type="ARBA" id="ARBA00023235"/>
    </source>
</evidence>
<dbReference type="Gene3D" id="2.70.98.10">
    <property type="match status" value="1"/>
</dbReference>
<dbReference type="InterPro" id="IPR008183">
    <property type="entry name" value="Aldose_1/G6P_1-epimerase"/>
</dbReference>
<comment type="pathway">
    <text evidence="4">Carbohydrate metabolism; galactose metabolism.</text>
</comment>
<dbReference type="GO" id="GO:0005737">
    <property type="term" value="C:cytoplasm"/>
    <property type="evidence" value="ECO:0007669"/>
    <property type="project" value="UniProtKB-SubCell"/>
</dbReference>
<name>A0A3B3QJY5_9TELE</name>
<dbReference type="EC" id="5.1.3.3" evidence="13"/>
<dbReference type="InterPro" id="IPR014718">
    <property type="entry name" value="GH-type_carb-bd"/>
</dbReference>
<dbReference type="InterPro" id="IPR047215">
    <property type="entry name" value="Galactose_mutarotase-like"/>
</dbReference>
<feature type="active site" description="Proton donor" evidence="14">
    <location>
        <position position="175"/>
    </location>
</feature>
<dbReference type="AlphaFoldDB" id="A0A3B3QJY5"/>
<evidence type="ECO:0000313" key="18">
    <source>
        <dbReference type="Proteomes" id="UP000261540"/>
    </source>
</evidence>
<evidence type="ECO:0000256" key="8">
    <source>
        <dbReference type="ARBA" id="ARBA00022490"/>
    </source>
</evidence>
<dbReference type="GO" id="GO:0030246">
    <property type="term" value="F:carbohydrate binding"/>
    <property type="evidence" value="ECO:0007669"/>
    <property type="project" value="InterPro"/>
</dbReference>
<comment type="similarity">
    <text evidence="6 13">Belongs to the aldose epimerase family.</text>
</comment>
<evidence type="ECO:0000256" key="9">
    <source>
        <dbReference type="ARBA" id="ARBA00022553"/>
    </source>
</evidence>
<dbReference type="KEGG" id="pki:111835689"/>
<evidence type="ECO:0000256" key="4">
    <source>
        <dbReference type="ARBA" id="ARBA00004947"/>
    </source>
</evidence>
<dbReference type="PROSITE" id="PS00545">
    <property type="entry name" value="ALDOSE_1_EPIMERASE"/>
    <property type="match status" value="1"/>
</dbReference>
<protein>
    <recommendedName>
        <fullName evidence="13">Aldose 1-epimerase</fullName>
        <ecNumber evidence="13">5.1.3.3</ecNumber>
    </recommendedName>
</protein>
<evidence type="ECO:0000256" key="2">
    <source>
        <dbReference type="ARBA" id="ARBA00001712"/>
    </source>
</evidence>
<comment type="catalytic activity">
    <reaction evidence="2">
        <text>alpha-D-galactose = beta-D-galactose</text>
        <dbReference type="Rhea" id="RHEA:28675"/>
        <dbReference type="ChEBI" id="CHEBI:27667"/>
        <dbReference type="ChEBI" id="CHEBI:28061"/>
        <dbReference type="EC" id="5.1.3.3"/>
    </reaction>
    <physiologicalReaction direction="right-to-left" evidence="2">
        <dbReference type="Rhea" id="RHEA:28677"/>
    </physiologicalReaction>
</comment>
<comment type="subunit">
    <text evidence="7 13">Monomer.</text>
</comment>
<evidence type="ECO:0000256" key="6">
    <source>
        <dbReference type="ARBA" id="ARBA00006206"/>
    </source>
</evidence>
<dbReference type="STRING" id="1676925.ENSPKIP00000006428"/>
<dbReference type="CTD" id="130589"/>
<dbReference type="Proteomes" id="UP000261540">
    <property type="component" value="Unplaced"/>
</dbReference>
<dbReference type="PANTHER" id="PTHR10091:SF0">
    <property type="entry name" value="GALACTOSE MUTAROTASE"/>
    <property type="match status" value="1"/>
</dbReference>
<comment type="catalytic activity">
    <reaction evidence="1 13">
        <text>alpha-D-glucose = beta-D-glucose</text>
        <dbReference type="Rhea" id="RHEA:10264"/>
        <dbReference type="ChEBI" id="CHEBI:15903"/>
        <dbReference type="ChEBI" id="CHEBI:17925"/>
        <dbReference type="EC" id="5.1.3.3"/>
    </reaction>
</comment>
<comment type="pathway">
    <text evidence="5 13">Carbohydrate metabolism; hexose metabolism.</text>
</comment>
<dbReference type="OrthoDB" id="274691at2759"/>
<dbReference type="GO" id="GO:0006006">
    <property type="term" value="P:glucose metabolic process"/>
    <property type="evidence" value="ECO:0007669"/>
    <property type="project" value="TreeGrafter"/>
</dbReference>
<dbReference type="InterPro" id="IPR018052">
    <property type="entry name" value="Ald1_epimerase_CS"/>
</dbReference>
<evidence type="ECO:0000256" key="11">
    <source>
        <dbReference type="ARBA" id="ARBA00023277"/>
    </source>
</evidence>
<dbReference type="InterPro" id="IPR011013">
    <property type="entry name" value="Gal_mutarotase_sf_dom"/>
</dbReference>
<reference evidence="17" key="1">
    <citation type="submission" date="2025-08" db="UniProtKB">
        <authorList>
            <consortium name="Ensembl"/>
        </authorList>
    </citation>
    <scope>IDENTIFICATION</scope>
</reference>
<accession>A0A3B3QJY5</accession>
<organism evidence="17 18">
    <name type="scientific">Paramormyrops kingsleyae</name>
    <dbReference type="NCBI Taxonomy" id="1676925"/>
    <lineage>
        <taxon>Eukaryota</taxon>
        <taxon>Metazoa</taxon>
        <taxon>Chordata</taxon>
        <taxon>Craniata</taxon>
        <taxon>Vertebrata</taxon>
        <taxon>Euteleostomi</taxon>
        <taxon>Actinopterygii</taxon>
        <taxon>Neopterygii</taxon>
        <taxon>Teleostei</taxon>
        <taxon>Osteoglossocephala</taxon>
        <taxon>Osteoglossomorpha</taxon>
        <taxon>Osteoglossiformes</taxon>
        <taxon>Mormyridae</taxon>
        <taxon>Paramormyrops</taxon>
    </lineage>
</organism>
<evidence type="ECO:0000256" key="12">
    <source>
        <dbReference type="ARBA" id="ARBA00045743"/>
    </source>
</evidence>
<evidence type="ECO:0000256" key="14">
    <source>
        <dbReference type="PIRSR" id="PIRSR005096-1"/>
    </source>
</evidence>
<dbReference type="UniPathway" id="UPA00242"/>
<reference evidence="17" key="2">
    <citation type="submission" date="2025-09" db="UniProtKB">
        <authorList>
            <consortium name="Ensembl"/>
        </authorList>
    </citation>
    <scope>IDENTIFICATION</scope>
</reference>
<keyword evidence="10 13" id="KW-0413">Isomerase</keyword>
<keyword evidence="18" id="KW-1185">Reference proteome</keyword>
<evidence type="ECO:0000313" key="17">
    <source>
        <dbReference type="Ensembl" id="ENSPKIP00000006428.1"/>
    </source>
</evidence>
<evidence type="ECO:0000256" key="7">
    <source>
        <dbReference type="ARBA" id="ARBA00011245"/>
    </source>
</evidence>
<feature type="binding site" evidence="15">
    <location>
        <position position="242"/>
    </location>
    <ligand>
        <name>beta-D-galactose</name>
        <dbReference type="ChEBI" id="CHEBI:27667"/>
    </ligand>
</feature>
<feature type="binding site" evidence="16">
    <location>
        <begin position="80"/>
        <end position="81"/>
    </location>
    <ligand>
        <name>beta-D-galactose</name>
        <dbReference type="ChEBI" id="CHEBI:27667"/>
    </ligand>
</feature>
<evidence type="ECO:0000256" key="15">
    <source>
        <dbReference type="PIRSR" id="PIRSR005096-2"/>
    </source>
</evidence>
<dbReference type="GeneTree" id="ENSGT00510000047589"/>
<comment type="function">
    <text evidence="12">Mutarotase that catalyzes the interconversion of beta-D-galactose and alpha-D-galactose during galactose metabolism. Beta-D-galactose is metabolized in the liver into glucose 1-phosphate, the primary metabolic fuel, by the action of four enzymes that constitute the Leloir pathway: GALM, GALK1 (galactokinase), GALT (galactose-1-phosphate uridylyltransferase) and GALE (UDP-galactose-4'-epimerase). Involved in the maintenance of the equilibrium between the beta- and alpha-anomers of galactose, therefore ensuring a sufficient supply of the alpha-anomer for GALK1. Also active on D-glucose although shows a preference for galactose over glucose.</text>
</comment>
<keyword evidence="11 13" id="KW-0119">Carbohydrate metabolism</keyword>
<sequence length="344" mass="37758">MTEVTKEEFGVIPGQGSVQKWRLKSQSVTVEIISLGCIITSIKTKGRDGEFNDIVLGFDNLQGYLNNARYFGAVIGRVANRIAGGRFTVDGKEYQLAINNGPNTLHGGVRGFDKAIWSCQSVEGGVRLTLISPDGDEGFPGELRATVTYILAEDTLSIQYQACSSKTTPINLTNHSYFNLADHAAPDIYDHEVSITSNAYLPVDENMIPTGEIRQVDGSPFDLREPVLLGPRVREVPGPGFDHNFCLALPGQPWMERACARVYHPASGRVLEVSTSQSGVQFYTANFLDGSLQGKDGATYPKHCSFCLETQNWPDAVNKPQFPDALLRPGEEYNHTTRFTFSTA</sequence>
<dbReference type="NCBIfam" id="NF008277">
    <property type="entry name" value="PRK11055.1"/>
    <property type="match status" value="1"/>
</dbReference>
<dbReference type="GO" id="GO:0033499">
    <property type="term" value="P:galactose catabolic process via UDP-galactose, Leloir pathway"/>
    <property type="evidence" value="ECO:0007669"/>
    <property type="project" value="TreeGrafter"/>
</dbReference>
<dbReference type="Ensembl" id="ENSPKIT00000030454.1">
    <property type="protein sequence ID" value="ENSPKIP00000006428.1"/>
    <property type="gene ID" value="ENSPKIG00000022715.1"/>
</dbReference>
<dbReference type="InterPro" id="IPR015443">
    <property type="entry name" value="Aldose_1-epimerase"/>
</dbReference>
<dbReference type="SUPFAM" id="SSF74650">
    <property type="entry name" value="Galactose mutarotase-like"/>
    <property type="match status" value="1"/>
</dbReference>
<evidence type="ECO:0000256" key="5">
    <source>
        <dbReference type="ARBA" id="ARBA00005028"/>
    </source>
</evidence>
<evidence type="ECO:0000256" key="1">
    <source>
        <dbReference type="ARBA" id="ARBA00001614"/>
    </source>
</evidence>
<keyword evidence="8" id="KW-0963">Cytoplasm</keyword>
<proteinExistence type="inferred from homology"/>
<keyword evidence="9" id="KW-0597">Phosphoprotein</keyword>
<evidence type="ECO:0000256" key="13">
    <source>
        <dbReference type="PIRNR" id="PIRNR005096"/>
    </source>
</evidence>
<dbReference type="PANTHER" id="PTHR10091">
    <property type="entry name" value="ALDOSE-1-EPIMERASE"/>
    <property type="match status" value="1"/>
</dbReference>
<dbReference type="GO" id="GO:0004034">
    <property type="term" value="F:aldose 1-epimerase activity"/>
    <property type="evidence" value="ECO:0007669"/>
    <property type="project" value="UniProtKB-EC"/>
</dbReference>
<evidence type="ECO:0000256" key="16">
    <source>
        <dbReference type="PIRSR" id="PIRSR005096-3"/>
    </source>
</evidence>
<dbReference type="UniPathway" id="UPA00214"/>
<dbReference type="Pfam" id="PF01263">
    <property type="entry name" value="Aldose_epim"/>
    <property type="match status" value="1"/>
</dbReference>
<feature type="binding site" evidence="16">
    <location>
        <begin position="175"/>
        <end position="177"/>
    </location>
    <ligand>
        <name>beta-D-galactose</name>
        <dbReference type="ChEBI" id="CHEBI:27667"/>
    </ligand>
</feature>
<dbReference type="FunFam" id="2.70.98.10:FF:000003">
    <property type="entry name" value="Aldose 1-epimerase"/>
    <property type="match status" value="1"/>
</dbReference>
<evidence type="ECO:0000256" key="3">
    <source>
        <dbReference type="ARBA" id="ARBA00004496"/>
    </source>
</evidence>
<dbReference type="CDD" id="cd09019">
    <property type="entry name" value="galactose_mutarotase_like"/>
    <property type="match status" value="1"/>
</dbReference>
<feature type="active site" description="Proton acceptor" evidence="14">
    <location>
        <position position="309"/>
    </location>
</feature>